<reference evidence="2 3" key="1">
    <citation type="journal article" date="2012" name="Proc. Natl. Acad. Sci. U.S.A.">
        <title>Comparative genomics of Ceriporiopsis subvermispora and Phanerochaete chrysosporium provide insight into selective ligninolysis.</title>
        <authorList>
            <person name="Fernandez-Fueyo E."/>
            <person name="Ruiz-Duenas F.J."/>
            <person name="Ferreira P."/>
            <person name="Floudas D."/>
            <person name="Hibbett D.S."/>
            <person name="Canessa P."/>
            <person name="Larrondo L.F."/>
            <person name="James T.Y."/>
            <person name="Seelenfreund D."/>
            <person name="Lobos S."/>
            <person name="Polanco R."/>
            <person name="Tello M."/>
            <person name="Honda Y."/>
            <person name="Watanabe T."/>
            <person name="Watanabe T."/>
            <person name="Ryu J.S."/>
            <person name="Kubicek C.P."/>
            <person name="Schmoll M."/>
            <person name="Gaskell J."/>
            <person name="Hammel K.E."/>
            <person name="St John F.J."/>
            <person name="Vanden Wymelenberg A."/>
            <person name="Sabat G."/>
            <person name="Splinter BonDurant S."/>
            <person name="Syed K."/>
            <person name="Yadav J.S."/>
            <person name="Doddapaneni H."/>
            <person name="Subramanian V."/>
            <person name="Lavin J.L."/>
            <person name="Oguiza J.A."/>
            <person name="Perez G."/>
            <person name="Pisabarro A.G."/>
            <person name="Ramirez L."/>
            <person name="Santoyo F."/>
            <person name="Master E."/>
            <person name="Coutinho P.M."/>
            <person name="Henrissat B."/>
            <person name="Lombard V."/>
            <person name="Magnuson J.K."/>
            <person name="Kuees U."/>
            <person name="Hori C."/>
            <person name="Igarashi K."/>
            <person name="Samejima M."/>
            <person name="Held B.W."/>
            <person name="Barry K.W."/>
            <person name="LaButti K.M."/>
            <person name="Lapidus A."/>
            <person name="Lindquist E.A."/>
            <person name="Lucas S.M."/>
            <person name="Riley R."/>
            <person name="Salamov A.A."/>
            <person name="Hoffmeister D."/>
            <person name="Schwenk D."/>
            <person name="Hadar Y."/>
            <person name="Yarden O."/>
            <person name="de Vries R.P."/>
            <person name="Wiebenga A."/>
            <person name="Stenlid J."/>
            <person name="Eastwood D."/>
            <person name="Grigoriev I.V."/>
            <person name="Berka R.M."/>
            <person name="Blanchette R.A."/>
            <person name="Kersten P."/>
            <person name="Martinez A.T."/>
            <person name="Vicuna R."/>
            <person name="Cullen D."/>
        </authorList>
    </citation>
    <scope>NUCLEOTIDE SEQUENCE [LARGE SCALE GENOMIC DNA]</scope>
    <source>
        <strain evidence="2 3">B</strain>
    </source>
</reference>
<gene>
    <name evidence="2" type="ORF">CERSUDRAFT_112689</name>
</gene>
<feature type="compositionally biased region" description="Low complexity" evidence="1">
    <location>
        <begin position="328"/>
        <end position="339"/>
    </location>
</feature>
<feature type="region of interest" description="Disordered" evidence="1">
    <location>
        <begin position="162"/>
        <end position="443"/>
    </location>
</feature>
<feature type="region of interest" description="Disordered" evidence="1">
    <location>
        <begin position="1"/>
        <end position="37"/>
    </location>
</feature>
<protein>
    <submittedName>
        <fullName evidence="2">Uncharacterized protein</fullName>
    </submittedName>
</protein>
<evidence type="ECO:0000313" key="3">
    <source>
        <dbReference type="Proteomes" id="UP000016930"/>
    </source>
</evidence>
<feature type="compositionally biased region" description="Polar residues" evidence="1">
    <location>
        <begin position="357"/>
        <end position="367"/>
    </location>
</feature>
<accession>M2RJL5</accession>
<dbReference type="Proteomes" id="UP000016930">
    <property type="component" value="Unassembled WGS sequence"/>
</dbReference>
<evidence type="ECO:0000256" key="1">
    <source>
        <dbReference type="SAM" id="MobiDB-lite"/>
    </source>
</evidence>
<feature type="region of interest" description="Disordered" evidence="1">
    <location>
        <begin position="85"/>
        <end position="140"/>
    </location>
</feature>
<dbReference type="EMBL" id="KB445794">
    <property type="protein sequence ID" value="EMD38976.1"/>
    <property type="molecule type" value="Genomic_DNA"/>
</dbReference>
<name>M2RJL5_CERS8</name>
<feature type="region of interest" description="Disordered" evidence="1">
    <location>
        <begin position="493"/>
        <end position="554"/>
    </location>
</feature>
<feature type="compositionally biased region" description="Low complexity" evidence="1">
    <location>
        <begin position="97"/>
        <end position="114"/>
    </location>
</feature>
<feature type="region of interest" description="Disordered" evidence="1">
    <location>
        <begin position="639"/>
        <end position="665"/>
    </location>
</feature>
<feature type="compositionally biased region" description="Pro residues" evidence="1">
    <location>
        <begin position="211"/>
        <end position="227"/>
    </location>
</feature>
<dbReference type="HOGENOM" id="CLU_445513_0_0_1"/>
<sequence>MKSCLKTPPLTPCASATATPSGSGRASPTHSESGSCERPLLRKTVSFCDEELEEVYFADEWDRSPAPVTPKLSYQDVLELKQLRLSLPRAPPPPTYREPFTTSTPGPSTHTPYPLSRLAAQPSLTPSRWKNRSQNTSCDPEILPYLDAVPIRLLPLLDSQEDAAPMSQPQTVSQPDNQSQSGSQHQTRPEPAMSTPALSPRPENPKSAAQPPTPHSPPTPPLTPPTSSPSMPAKALSNSEPQSSAPPPPIIEVRSPSGTTSAPAPPSPPTPTRRRLSFSFVPLLPVESAPVVPDEKPVAQPQPTPGRKFNMNFVPLVAPPSPTPEQQPPSSAQSATSAEKAATLIPDAVQTEPIAQVSESLASSSPGSRPRTITLPPSVSECRETRTYPRTPAPTASWSTAASDTDTEPEGETDRDTETETETESIGTSASSLPSPPCAPRSEDCCPEGVDALRLDEHPREGGDVDSGLAEGYFPYMSALAIHTQMQMRIRSSAPGATPPLDALFPGSPTSPTSPASVAHAALTSSASGTTLASSTSGTTLATSTSSSTTTTLVAPNEMSLRRLASAALLSSPALRGLPSPALAPPSPLSLDAPGLVSSLPLGLGITDAEGENVAQAQVAKRAFVQARTQMRVAVCARAEGSESEGEPSVLGPSLRRTGTVRAGQ</sequence>
<feature type="compositionally biased region" description="Polar residues" evidence="1">
    <location>
        <begin position="167"/>
        <end position="186"/>
    </location>
</feature>
<evidence type="ECO:0000313" key="2">
    <source>
        <dbReference type="EMBL" id="EMD38976.1"/>
    </source>
</evidence>
<dbReference type="OrthoDB" id="2802795at2759"/>
<feature type="compositionally biased region" description="Low complexity" evidence="1">
    <location>
        <begin position="506"/>
        <end position="553"/>
    </location>
</feature>
<feature type="compositionally biased region" description="Polar residues" evidence="1">
    <location>
        <begin position="122"/>
        <end position="138"/>
    </location>
</feature>
<feature type="compositionally biased region" description="Polar residues" evidence="1">
    <location>
        <begin position="14"/>
        <end position="34"/>
    </location>
</feature>
<keyword evidence="3" id="KW-1185">Reference proteome</keyword>
<proteinExistence type="predicted"/>
<feature type="compositionally biased region" description="Low complexity" evidence="1">
    <location>
        <begin position="388"/>
        <end position="404"/>
    </location>
</feature>
<dbReference type="STRING" id="914234.M2RJL5"/>
<feature type="compositionally biased region" description="Pro residues" evidence="1">
    <location>
        <begin position="317"/>
        <end position="327"/>
    </location>
</feature>
<dbReference type="AlphaFoldDB" id="M2RJL5"/>
<organism evidence="2 3">
    <name type="scientific">Ceriporiopsis subvermispora (strain B)</name>
    <name type="common">White-rot fungus</name>
    <name type="synonym">Gelatoporia subvermispora</name>
    <dbReference type="NCBI Taxonomy" id="914234"/>
    <lineage>
        <taxon>Eukaryota</taxon>
        <taxon>Fungi</taxon>
        <taxon>Dikarya</taxon>
        <taxon>Basidiomycota</taxon>
        <taxon>Agaricomycotina</taxon>
        <taxon>Agaricomycetes</taxon>
        <taxon>Polyporales</taxon>
        <taxon>Gelatoporiaceae</taxon>
        <taxon>Gelatoporia</taxon>
    </lineage>
</organism>